<dbReference type="InParanoid" id="Q18947"/>
<dbReference type="eggNOG" id="ENOG502TGFP">
    <property type="taxonomic scope" value="Eukaryota"/>
</dbReference>
<dbReference type="Bgee" id="WBGene00008378">
    <property type="expression patterns" value="Expressed in adult organism and 3 other cell types or tissues"/>
</dbReference>
<dbReference type="OMA" id="YPPVIRY"/>
<dbReference type="HOGENOM" id="CLU_915960_0_0_1"/>
<evidence type="ECO:0000313" key="3">
    <source>
        <dbReference type="EMBL" id="CAA98439.1"/>
    </source>
</evidence>
<keyword evidence="4" id="KW-1185">Reference proteome</keyword>
<proteinExistence type="evidence at protein level"/>
<protein>
    <submittedName>
        <fullName evidence="3">Uterine Lumin Expressed/locailized</fullName>
    </submittedName>
</protein>
<keyword evidence="6" id="KW-1267">Proteomics identification</keyword>
<sequence length="317" mass="33763">MLVVLAISLAVTAVCAQYGSGPANNPPASSYSSNVYYPPPVYGSVYWDYDSGSREHRHKQCPRLRAYVGEFPGIPEEAFYPPIIRYVKYNRKVTALVVCDRDEKNLNFLFARHNKTRDVRSASVVAIGSTAGVTLVCNRDDRRYEGFVIDMNATTNGFSKKIEITQLTCLGLDKTIIGLPVEHGVQQLAQKIQEILEDDFFVPVIPSRRKRQAGGATANSAESTTEAADTESTTEAAATETPAAESTTTEASATDAAATEASATDAAATEGAVTKAAAGVTEESATEVITVATTPASPDAALNNAINELGKILGQVF</sequence>
<dbReference type="AlphaFoldDB" id="Q18947"/>
<dbReference type="PANTHER" id="PTHR38633">
    <property type="entry name" value="PROTEIN CBG15573-RELATED"/>
    <property type="match status" value="1"/>
</dbReference>
<gene>
    <name evidence="3 5" type="primary">ule-3</name>
    <name evidence="3" type="ORF">CELE_D1054.11</name>
    <name evidence="5" type="ORF">D1054.11</name>
</gene>
<dbReference type="PANTHER" id="PTHR38633:SF6">
    <property type="entry name" value="UTERINE LUMIN EXPRESSED_LOCAILIZED"/>
    <property type="match status" value="1"/>
</dbReference>
<evidence type="ECO:0000313" key="4">
    <source>
        <dbReference type="Proteomes" id="UP000001940"/>
    </source>
</evidence>
<dbReference type="AGR" id="WB:WBGene00008378"/>
<dbReference type="UCSC" id="D1054.11">
    <property type="organism name" value="c. elegans"/>
</dbReference>
<evidence type="ECO:0007829" key="6">
    <source>
        <dbReference type="PeptideAtlas" id="Q18947"/>
    </source>
</evidence>
<dbReference type="PaxDb" id="6239-D1054.11"/>
<dbReference type="OrthoDB" id="5873584at2759"/>
<keyword evidence="2" id="KW-0732">Signal</keyword>
<organism evidence="3 4">
    <name type="scientific">Caenorhabditis elegans</name>
    <dbReference type="NCBI Taxonomy" id="6239"/>
    <lineage>
        <taxon>Eukaryota</taxon>
        <taxon>Metazoa</taxon>
        <taxon>Ecdysozoa</taxon>
        <taxon>Nematoda</taxon>
        <taxon>Chromadorea</taxon>
        <taxon>Rhabditida</taxon>
        <taxon>Rhabditina</taxon>
        <taxon>Rhabditomorpha</taxon>
        <taxon>Rhabditoidea</taxon>
        <taxon>Rhabditidae</taxon>
        <taxon>Peloderinae</taxon>
        <taxon>Caenorhabditis</taxon>
    </lineage>
</organism>
<dbReference type="GeneID" id="179497"/>
<dbReference type="PIR" id="T20302">
    <property type="entry name" value="T20302"/>
</dbReference>
<dbReference type="WormBase" id="D1054.11">
    <property type="protein sequence ID" value="CE05529"/>
    <property type="gene ID" value="WBGene00008378"/>
    <property type="gene designation" value="ule-3"/>
</dbReference>
<feature type="region of interest" description="Disordered" evidence="1">
    <location>
        <begin position="211"/>
        <end position="266"/>
    </location>
</feature>
<dbReference type="FunCoup" id="Q18947">
    <property type="interactions" value="1523"/>
</dbReference>
<dbReference type="KEGG" id="cel:CELE_D1054.11"/>
<dbReference type="EMBL" id="BX284605">
    <property type="protein sequence ID" value="CAA98439.1"/>
    <property type="molecule type" value="Genomic_DNA"/>
</dbReference>
<reference evidence="3 4" key="1">
    <citation type="journal article" date="1998" name="Science">
        <title>Genome sequence of the nematode C. elegans: a platform for investigating biology.</title>
        <authorList>
            <consortium name="The C. elegans sequencing consortium"/>
            <person name="Sulson J.E."/>
            <person name="Waterston R."/>
        </authorList>
    </citation>
    <scope>NUCLEOTIDE SEQUENCE [LARGE SCALE GENOMIC DNA]</scope>
    <source>
        <strain evidence="3 4">Bristol N2</strain>
    </source>
</reference>
<name>Q18947_CAEEL</name>
<dbReference type="PeptideAtlas" id="Q18947"/>
<accession>Q18947</accession>
<evidence type="ECO:0000256" key="2">
    <source>
        <dbReference type="SAM" id="SignalP"/>
    </source>
</evidence>
<dbReference type="RefSeq" id="NP_505759.1">
    <property type="nucleotide sequence ID" value="NM_073358.7"/>
</dbReference>
<feature type="signal peptide" evidence="2">
    <location>
        <begin position="1"/>
        <end position="16"/>
    </location>
</feature>
<evidence type="ECO:0000256" key="1">
    <source>
        <dbReference type="SAM" id="MobiDB-lite"/>
    </source>
</evidence>
<feature type="chain" id="PRO_5004187033" evidence="2">
    <location>
        <begin position="17"/>
        <end position="317"/>
    </location>
</feature>
<feature type="compositionally biased region" description="Low complexity" evidence="1">
    <location>
        <begin position="213"/>
        <end position="266"/>
    </location>
</feature>
<dbReference type="CTD" id="179497"/>
<evidence type="ECO:0000313" key="5">
    <source>
        <dbReference type="WormBase" id="D1054.11"/>
    </source>
</evidence>
<dbReference type="STRING" id="6239.D1054.11.1"/>
<dbReference type="Proteomes" id="UP000001940">
    <property type="component" value="Chromosome V"/>
</dbReference>